<proteinExistence type="predicted"/>
<sequence>MMKKLALATLFLALGSMTALAADFSGKWTADVQGRNGTQTITFNFKVDGSTLTGTVTTPRGDTDISNGKVDGDNISFDQVMNFNGNSITLSYKGTADGDTIKFTRTFGGGDRPPQEFVAKRATDAAPAPAAPAAPPAAPPQ</sequence>
<protein>
    <submittedName>
        <fullName evidence="3">Uncharacterized protein</fullName>
    </submittedName>
</protein>
<accession>A0A2N9L4U8</accession>
<evidence type="ECO:0000256" key="2">
    <source>
        <dbReference type="SAM" id="SignalP"/>
    </source>
</evidence>
<feature type="region of interest" description="Disordered" evidence="1">
    <location>
        <begin position="105"/>
        <end position="141"/>
    </location>
</feature>
<evidence type="ECO:0000313" key="4">
    <source>
        <dbReference type="Proteomes" id="UP000239735"/>
    </source>
</evidence>
<name>A0A2N9L4U8_9BACT</name>
<gene>
    <name evidence="3" type="ORF">SBA5_140030</name>
</gene>
<evidence type="ECO:0000256" key="1">
    <source>
        <dbReference type="SAM" id="MobiDB-lite"/>
    </source>
</evidence>
<feature type="chain" id="PRO_5014660411" evidence="2">
    <location>
        <begin position="22"/>
        <end position="141"/>
    </location>
</feature>
<feature type="compositionally biased region" description="Pro residues" evidence="1">
    <location>
        <begin position="129"/>
        <end position="141"/>
    </location>
</feature>
<keyword evidence="2" id="KW-0732">Signal</keyword>
<evidence type="ECO:0000313" key="3">
    <source>
        <dbReference type="EMBL" id="SPE18163.1"/>
    </source>
</evidence>
<dbReference type="AlphaFoldDB" id="A0A2N9L4U8"/>
<feature type="signal peptide" evidence="2">
    <location>
        <begin position="1"/>
        <end position="21"/>
    </location>
</feature>
<organism evidence="3 4">
    <name type="scientific">Candidatus Sulfuritelmatomonas gaucii</name>
    <dbReference type="NCBI Taxonomy" id="2043161"/>
    <lineage>
        <taxon>Bacteria</taxon>
        <taxon>Pseudomonadati</taxon>
        <taxon>Acidobacteriota</taxon>
        <taxon>Terriglobia</taxon>
        <taxon>Terriglobales</taxon>
        <taxon>Acidobacteriaceae</taxon>
        <taxon>Candidatus Sulfuritelmatomonas</taxon>
    </lineage>
</organism>
<dbReference type="EMBL" id="OKRB01000046">
    <property type="protein sequence ID" value="SPE18163.1"/>
    <property type="molecule type" value="Genomic_DNA"/>
</dbReference>
<dbReference type="Proteomes" id="UP000239735">
    <property type="component" value="Unassembled WGS sequence"/>
</dbReference>
<reference evidence="4" key="1">
    <citation type="submission" date="2018-02" db="EMBL/GenBank/DDBJ databases">
        <authorList>
            <person name="Hausmann B."/>
        </authorList>
    </citation>
    <scope>NUCLEOTIDE SEQUENCE [LARGE SCALE GENOMIC DNA]</scope>
    <source>
        <strain evidence="4">Peat soil MAG SbA5</strain>
    </source>
</reference>
<dbReference type="OrthoDB" id="9787096at2"/>